<name>A0A2M4CD55_9DIPT</name>
<reference evidence="1" key="1">
    <citation type="submission" date="2018-01" db="EMBL/GenBank/DDBJ databases">
        <title>An insight into the sialome of Amazonian anophelines.</title>
        <authorList>
            <person name="Ribeiro J.M."/>
            <person name="Scarpassa V."/>
            <person name="Calvo E."/>
        </authorList>
    </citation>
    <scope>NUCLEOTIDE SEQUENCE</scope>
    <source>
        <tissue evidence="1">Salivary glands</tissue>
    </source>
</reference>
<sequence>MRGVRNAFVISVTLSPSRWAIFWATVLSGRVAWSELRSCLNFIDPNSSTALTMRKIELKSSGVIPMMFMLLTVA</sequence>
<accession>A0A2M4CD55</accession>
<protein>
    <submittedName>
        <fullName evidence="1">Putative secreted protein</fullName>
    </submittedName>
</protein>
<dbReference type="AlphaFoldDB" id="A0A2M4CD55"/>
<proteinExistence type="predicted"/>
<organism evidence="1">
    <name type="scientific">Anopheles marajoara</name>
    <dbReference type="NCBI Taxonomy" id="58244"/>
    <lineage>
        <taxon>Eukaryota</taxon>
        <taxon>Metazoa</taxon>
        <taxon>Ecdysozoa</taxon>
        <taxon>Arthropoda</taxon>
        <taxon>Hexapoda</taxon>
        <taxon>Insecta</taxon>
        <taxon>Pterygota</taxon>
        <taxon>Neoptera</taxon>
        <taxon>Endopterygota</taxon>
        <taxon>Diptera</taxon>
        <taxon>Nematocera</taxon>
        <taxon>Culicoidea</taxon>
        <taxon>Culicidae</taxon>
        <taxon>Anophelinae</taxon>
        <taxon>Anopheles</taxon>
    </lineage>
</organism>
<evidence type="ECO:0000313" key="1">
    <source>
        <dbReference type="EMBL" id="MBW63244.1"/>
    </source>
</evidence>
<dbReference type="EMBL" id="GGFJ01014103">
    <property type="protein sequence ID" value="MBW63244.1"/>
    <property type="molecule type" value="Transcribed_RNA"/>
</dbReference>